<comment type="caution">
    <text evidence="2">The sequence shown here is derived from an EMBL/GenBank/DDBJ whole genome shotgun (WGS) entry which is preliminary data.</text>
</comment>
<proteinExistence type="predicted"/>
<dbReference type="EMBL" id="JAWCUI010000035">
    <property type="protein sequence ID" value="KAL1893954.1"/>
    <property type="molecule type" value="Genomic_DNA"/>
</dbReference>
<dbReference type="Proteomes" id="UP001583186">
    <property type="component" value="Unassembled WGS sequence"/>
</dbReference>
<accession>A0ABR3Z159</accession>
<evidence type="ECO:0000256" key="1">
    <source>
        <dbReference type="SAM" id="SignalP"/>
    </source>
</evidence>
<gene>
    <name evidence="2" type="ORF">Sste5346_006095</name>
</gene>
<keyword evidence="1" id="KW-0732">Signal</keyword>
<feature type="signal peptide" evidence="1">
    <location>
        <begin position="1"/>
        <end position="24"/>
    </location>
</feature>
<evidence type="ECO:0000313" key="3">
    <source>
        <dbReference type="Proteomes" id="UP001583186"/>
    </source>
</evidence>
<sequence length="185" mass="19759">MFSQLLSFGLAAAFFVSGPTPVSAAPARHYVFLDAPADDAYAWTVTNWQAQYSDDDALCSYNFNITGPYSAGQMPIPAFAAYCAGTGVGVSYTLCHITDLRNTTKRRQVAAKLIPGNTTTSTEANLAVTYKFDDLNVADSWWNYTSYATQPYSNTVASGGAQLTNGSTTDGTTFTMTPSEVFGVA</sequence>
<feature type="chain" id="PRO_5045280811" evidence="1">
    <location>
        <begin position="25"/>
        <end position="185"/>
    </location>
</feature>
<keyword evidence="3" id="KW-1185">Reference proteome</keyword>
<reference evidence="2 3" key="1">
    <citation type="journal article" date="2024" name="IMA Fungus">
        <title>IMA Genome - F19 : A genome assembly and annotation guide to empower mycologists, including annotated draft genome sequences of Ceratocystis pirilliformis, Diaporthe australafricana, Fusarium ophioides, Paecilomyces lecythidis, and Sporothrix stenoceras.</title>
        <authorList>
            <person name="Aylward J."/>
            <person name="Wilson A.M."/>
            <person name="Visagie C.M."/>
            <person name="Spraker J."/>
            <person name="Barnes I."/>
            <person name="Buitendag C."/>
            <person name="Ceriani C."/>
            <person name="Del Mar Angel L."/>
            <person name="du Plessis D."/>
            <person name="Fuchs T."/>
            <person name="Gasser K."/>
            <person name="Kramer D."/>
            <person name="Li W."/>
            <person name="Munsamy K."/>
            <person name="Piso A."/>
            <person name="Price J.L."/>
            <person name="Sonnekus B."/>
            <person name="Thomas C."/>
            <person name="van der Nest A."/>
            <person name="van Dijk A."/>
            <person name="van Heerden A."/>
            <person name="van Vuuren N."/>
            <person name="Yilmaz N."/>
            <person name="Duong T.A."/>
            <person name="van der Merwe N.A."/>
            <person name="Wingfield M.J."/>
            <person name="Wingfield B.D."/>
        </authorList>
    </citation>
    <scope>NUCLEOTIDE SEQUENCE [LARGE SCALE GENOMIC DNA]</scope>
    <source>
        <strain evidence="2 3">CMW 5346</strain>
    </source>
</reference>
<name>A0ABR3Z159_9PEZI</name>
<protein>
    <submittedName>
        <fullName evidence="2">Uncharacterized protein</fullName>
    </submittedName>
</protein>
<evidence type="ECO:0000313" key="2">
    <source>
        <dbReference type="EMBL" id="KAL1893954.1"/>
    </source>
</evidence>
<organism evidence="2 3">
    <name type="scientific">Sporothrix stenoceras</name>
    <dbReference type="NCBI Taxonomy" id="5173"/>
    <lineage>
        <taxon>Eukaryota</taxon>
        <taxon>Fungi</taxon>
        <taxon>Dikarya</taxon>
        <taxon>Ascomycota</taxon>
        <taxon>Pezizomycotina</taxon>
        <taxon>Sordariomycetes</taxon>
        <taxon>Sordariomycetidae</taxon>
        <taxon>Ophiostomatales</taxon>
        <taxon>Ophiostomataceae</taxon>
        <taxon>Sporothrix</taxon>
    </lineage>
</organism>